<dbReference type="EMBL" id="CP014227">
    <property type="protein sequence ID" value="AMD85861.1"/>
    <property type="molecule type" value="Genomic_DNA"/>
</dbReference>
<reference evidence="3 5" key="2">
    <citation type="submission" date="2017-06" db="EMBL/GenBank/DDBJ databases">
        <authorList>
            <consortium name="Pathogen Informatics"/>
        </authorList>
    </citation>
    <scope>NUCLEOTIDE SEQUENCE [LARGE SCALE GENOMIC DNA]</scope>
    <source>
        <strain evidence="3 5">NCTC12947</strain>
    </source>
</reference>
<dbReference type="AlphaFoldDB" id="A0AAX2H0K3"/>
<sequence length="155" mass="18042">MLTDQVFNLHKATRENLLTFLENKTPEQLAIVPQGFNNNIWWNIAHCVAQGQLLCYRMAQLEPVVAQDFIEKYKKGTYPDGDIPTLEDIQALRELLLRTQKQLQNDYQRGVFENFQPYLTSYGYELKSIEDAINFNNAHEAMHLGTIKALNYFVK</sequence>
<feature type="domain" description="DinB-like" evidence="1">
    <location>
        <begin position="11"/>
        <end position="147"/>
    </location>
</feature>
<organism evidence="3 5">
    <name type="scientific">Capnocytophaga haemolytica</name>
    <dbReference type="NCBI Taxonomy" id="45243"/>
    <lineage>
        <taxon>Bacteria</taxon>
        <taxon>Pseudomonadati</taxon>
        <taxon>Bacteroidota</taxon>
        <taxon>Flavobacteriia</taxon>
        <taxon>Flavobacteriales</taxon>
        <taxon>Flavobacteriaceae</taxon>
        <taxon>Capnocytophaga</taxon>
    </lineage>
</organism>
<evidence type="ECO:0000313" key="4">
    <source>
        <dbReference type="Proteomes" id="UP000065822"/>
    </source>
</evidence>
<dbReference type="InterPro" id="IPR024775">
    <property type="entry name" value="DinB-like"/>
</dbReference>
<dbReference type="EMBL" id="LT906449">
    <property type="protein sequence ID" value="SNV15542.1"/>
    <property type="molecule type" value="Genomic_DNA"/>
</dbReference>
<gene>
    <name evidence="2" type="ORF">AXF12_10270</name>
    <name evidence="3" type="ORF">SAMEA44541418_02104</name>
</gene>
<dbReference type="Gene3D" id="1.20.120.450">
    <property type="entry name" value="dinb family like domain"/>
    <property type="match status" value="1"/>
</dbReference>
<evidence type="ECO:0000313" key="3">
    <source>
        <dbReference type="EMBL" id="SNV15542.1"/>
    </source>
</evidence>
<keyword evidence="4" id="KW-1185">Reference proteome</keyword>
<dbReference type="Pfam" id="PF12867">
    <property type="entry name" value="DinB_2"/>
    <property type="match status" value="1"/>
</dbReference>
<name>A0AAX2H0K3_9FLAO</name>
<evidence type="ECO:0000313" key="5">
    <source>
        <dbReference type="Proteomes" id="UP000215539"/>
    </source>
</evidence>
<proteinExistence type="predicted"/>
<dbReference type="SUPFAM" id="SSF109854">
    <property type="entry name" value="DinB/YfiT-like putative metalloenzymes"/>
    <property type="match status" value="1"/>
</dbReference>
<dbReference type="Proteomes" id="UP000215539">
    <property type="component" value="Chromosome 1"/>
</dbReference>
<accession>A0AAX2H0K3</accession>
<reference evidence="2 4" key="1">
    <citation type="submission" date="2016-02" db="EMBL/GenBank/DDBJ databases">
        <authorList>
            <person name="Holder M.E."/>
            <person name="Ajami N.J."/>
            <person name="Petrosino J.F."/>
        </authorList>
    </citation>
    <scope>NUCLEOTIDE SEQUENCE [LARGE SCALE GENOMIC DNA]</scope>
    <source>
        <strain evidence="2 4">CCUG 32990</strain>
    </source>
</reference>
<evidence type="ECO:0000259" key="1">
    <source>
        <dbReference type="Pfam" id="PF12867"/>
    </source>
</evidence>
<dbReference type="Proteomes" id="UP000065822">
    <property type="component" value="Chromosome"/>
</dbReference>
<protein>
    <submittedName>
        <fullName evidence="2">Damage-inducible protein DinB</fullName>
    </submittedName>
    <submittedName>
        <fullName evidence="3">DinB superfamily</fullName>
    </submittedName>
</protein>
<dbReference type="RefSeq" id="WP_066430851.1">
    <property type="nucleotide sequence ID" value="NZ_CP014227.1"/>
</dbReference>
<dbReference type="InterPro" id="IPR034660">
    <property type="entry name" value="DinB/YfiT-like"/>
</dbReference>
<dbReference type="KEGG" id="chg:AXF12_10270"/>
<evidence type="ECO:0000313" key="2">
    <source>
        <dbReference type="EMBL" id="AMD85861.1"/>
    </source>
</evidence>